<evidence type="ECO:0000256" key="1">
    <source>
        <dbReference type="SAM" id="Phobius"/>
    </source>
</evidence>
<comment type="caution">
    <text evidence="2">The sequence shown here is derived from an EMBL/GenBank/DDBJ whole genome shotgun (WGS) entry which is preliminary data.</text>
</comment>
<keyword evidence="1" id="KW-1133">Transmembrane helix</keyword>
<dbReference type="Proteomes" id="UP000823863">
    <property type="component" value="Unassembled WGS sequence"/>
</dbReference>
<evidence type="ECO:0000313" key="3">
    <source>
        <dbReference type="Proteomes" id="UP000823863"/>
    </source>
</evidence>
<feature type="transmembrane region" description="Helical" evidence="1">
    <location>
        <begin position="15"/>
        <end position="34"/>
    </location>
</feature>
<dbReference type="PROSITE" id="PS51257">
    <property type="entry name" value="PROKAR_LIPOPROTEIN"/>
    <property type="match status" value="1"/>
</dbReference>
<keyword evidence="1" id="KW-0472">Membrane</keyword>
<reference evidence="2" key="2">
    <citation type="submission" date="2021-04" db="EMBL/GenBank/DDBJ databases">
        <authorList>
            <person name="Gilroy R."/>
        </authorList>
    </citation>
    <scope>NUCLEOTIDE SEQUENCE</scope>
    <source>
        <strain evidence="2">CHK198-12963</strain>
    </source>
</reference>
<name>A0A9D2TDW0_9FIRM</name>
<sequence length="173" mass="19741">MKSIHVGMIIIFDDVYIWLWIFCSCSIASAYNLFFQDRPVKSRATLWRCTLYKEQYFRETGCLQSEIILDGAGNLIDGYTSYLLAKAHGLASVPIRYGRRQIIRVSHKKGGKVYAWELPGLLVGRVSVGEKLIVRTSRGLRTVTVAEVEEYAEQDPEPLRMAIRKPRGRREAA</sequence>
<accession>A0A9D2TDW0</accession>
<dbReference type="AlphaFoldDB" id="A0A9D2TDW0"/>
<protein>
    <submittedName>
        <fullName evidence="2">Uncharacterized protein</fullName>
    </submittedName>
</protein>
<reference evidence="2" key="1">
    <citation type="journal article" date="2021" name="PeerJ">
        <title>Extensive microbial diversity within the chicken gut microbiome revealed by metagenomics and culture.</title>
        <authorList>
            <person name="Gilroy R."/>
            <person name="Ravi A."/>
            <person name="Getino M."/>
            <person name="Pursley I."/>
            <person name="Horton D.L."/>
            <person name="Alikhan N.F."/>
            <person name="Baker D."/>
            <person name="Gharbi K."/>
            <person name="Hall N."/>
            <person name="Watson M."/>
            <person name="Adriaenssens E.M."/>
            <person name="Foster-Nyarko E."/>
            <person name="Jarju S."/>
            <person name="Secka A."/>
            <person name="Antonio M."/>
            <person name="Oren A."/>
            <person name="Chaudhuri R.R."/>
            <person name="La Ragione R."/>
            <person name="Hildebrand F."/>
            <person name="Pallen M.J."/>
        </authorList>
    </citation>
    <scope>NUCLEOTIDE SEQUENCE</scope>
    <source>
        <strain evidence="2">CHK198-12963</strain>
    </source>
</reference>
<dbReference type="EMBL" id="DWWB01000007">
    <property type="protein sequence ID" value="HJC65531.1"/>
    <property type="molecule type" value="Genomic_DNA"/>
</dbReference>
<gene>
    <name evidence="2" type="ORF">H9931_02260</name>
</gene>
<proteinExistence type="predicted"/>
<keyword evidence="1" id="KW-0812">Transmembrane</keyword>
<organism evidence="2 3">
    <name type="scientific">Candidatus Enterocloster excrementigallinarum</name>
    <dbReference type="NCBI Taxonomy" id="2838558"/>
    <lineage>
        <taxon>Bacteria</taxon>
        <taxon>Bacillati</taxon>
        <taxon>Bacillota</taxon>
        <taxon>Clostridia</taxon>
        <taxon>Lachnospirales</taxon>
        <taxon>Lachnospiraceae</taxon>
        <taxon>Enterocloster</taxon>
    </lineage>
</organism>
<evidence type="ECO:0000313" key="2">
    <source>
        <dbReference type="EMBL" id="HJC65531.1"/>
    </source>
</evidence>